<gene>
    <name evidence="1" type="ORF">TNIN_419621</name>
</gene>
<reference evidence="1" key="1">
    <citation type="submission" date="2020-08" db="EMBL/GenBank/DDBJ databases">
        <title>Multicomponent nature underlies the extraordinary mechanical properties of spider dragline silk.</title>
        <authorList>
            <person name="Kono N."/>
            <person name="Nakamura H."/>
            <person name="Mori M."/>
            <person name="Yoshida Y."/>
            <person name="Ohtoshi R."/>
            <person name="Malay A.D."/>
            <person name="Moran D.A.P."/>
            <person name="Tomita M."/>
            <person name="Numata K."/>
            <person name="Arakawa K."/>
        </authorList>
    </citation>
    <scope>NUCLEOTIDE SEQUENCE</scope>
</reference>
<proteinExistence type="predicted"/>
<dbReference type="EMBL" id="BMAV01016048">
    <property type="protein sequence ID" value="GFY66456.1"/>
    <property type="molecule type" value="Genomic_DNA"/>
</dbReference>
<sequence>MDTWLMVGCFQCVQTLYMIGSKAFGSQHLQNGHVAHICGCRYSQRARLRLLLEFTQNMLFKFRCPRTPGTPRVVRPIDKRTGFSETSMQAFERFSFR</sequence>
<keyword evidence="2" id="KW-1185">Reference proteome</keyword>
<name>A0A8X7CH04_9ARAC</name>
<evidence type="ECO:0000313" key="2">
    <source>
        <dbReference type="Proteomes" id="UP000886998"/>
    </source>
</evidence>
<accession>A0A8X7CH04</accession>
<evidence type="ECO:0000313" key="1">
    <source>
        <dbReference type="EMBL" id="GFY66456.1"/>
    </source>
</evidence>
<dbReference type="AlphaFoldDB" id="A0A8X7CH04"/>
<organism evidence="1 2">
    <name type="scientific">Trichonephila inaurata madagascariensis</name>
    <dbReference type="NCBI Taxonomy" id="2747483"/>
    <lineage>
        <taxon>Eukaryota</taxon>
        <taxon>Metazoa</taxon>
        <taxon>Ecdysozoa</taxon>
        <taxon>Arthropoda</taxon>
        <taxon>Chelicerata</taxon>
        <taxon>Arachnida</taxon>
        <taxon>Araneae</taxon>
        <taxon>Araneomorphae</taxon>
        <taxon>Entelegynae</taxon>
        <taxon>Araneoidea</taxon>
        <taxon>Nephilidae</taxon>
        <taxon>Trichonephila</taxon>
        <taxon>Trichonephila inaurata</taxon>
    </lineage>
</organism>
<comment type="caution">
    <text evidence="1">The sequence shown here is derived from an EMBL/GenBank/DDBJ whole genome shotgun (WGS) entry which is preliminary data.</text>
</comment>
<protein>
    <submittedName>
        <fullName evidence="1">Uncharacterized protein</fullName>
    </submittedName>
</protein>
<dbReference type="Proteomes" id="UP000886998">
    <property type="component" value="Unassembled WGS sequence"/>
</dbReference>